<dbReference type="EMBL" id="JANJQO010000004">
    <property type="protein sequence ID" value="KAJ2984209.1"/>
    <property type="molecule type" value="Genomic_DNA"/>
</dbReference>
<evidence type="ECO:0000313" key="2">
    <source>
        <dbReference type="Proteomes" id="UP001143910"/>
    </source>
</evidence>
<dbReference type="Proteomes" id="UP001143910">
    <property type="component" value="Unassembled WGS sequence"/>
</dbReference>
<reference evidence="1" key="1">
    <citation type="submission" date="2022-08" db="EMBL/GenBank/DDBJ databases">
        <title>Genome Sequence of Lecanicillium fungicola.</title>
        <authorList>
            <person name="Buettner E."/>
        </authorList>
    </citation>
    <scope>NUCLEOTIDE SEQUENCE</scope>
    <source>
        <strain evidence="1">Babe33</strain>
    </source>
</reference>
<keyword evidence="2" id="KW-1185">Reference proteome</keyword>
<name>A0ACC1NYR2_9HYPO</name>
<accession>A0ACC1NYR2</accession>
<comment type="caution">
    <text evidence="1">The sequence shown here is derived from an EMBL/GenBank/DDBJ whole genome shotgun (WGS) entry which is preliminary data.</text>
</comment>
<evidence type="ECO:0000313" key="1">
    <source>
        <dbReference type="EMBL" id="KAJ2984209.1"/>
    </source>
</evidence>
<protein>
    <submittedName>
        <fullName evidence="1">Uncharacterized protein</fullName>
    </submittedName>
</protein>
<sequence length="629" mass="68970">MAFLVQTCHSESSEILSHICDLLLAQGYPAVDDIIFVPVVEFWSSFAEAVPDYLAAESSEEASWKATAFSFLLKASASAWQKITYPASEEVTSWDSNDRAGFTDSRKDVIDLLLSVYALVGPQLLGTFADTVVSSLRQSSWLRLEAAAYCLGGLADCCQDDDRCDDFLASVFNSELFSMLRNGRDIVPTPGDATTGTGVIVFYTREQRDGGSSVEVYLEAMLLVSGTPADGDRRLLARYEKIGRILEFIESDLDKCRHLQGAQSGNWTTMDQMTCPDSIPEENASLHMALKVLRCLVGVGKGVQAPAENAIDLEHENQPVQLESAILPDIQRRIVSIIVELQKMFPDSAEITEQICNVLRTGFSEREPGPFVLPSAEVAQYFASHTLSTPRVGLFISTACSFINSIGDKDNQNIIFSVVLGWVIGLLKQLPSDNNSYLAEVKVPQIDISAEPEVAQNAMEIASRMISREPTVLLQAQPSDMAEYFFLFTLQALDGNEPLPKAAAAEFWSTFVNMRSSEEGFQTVLSAAMATLGPLLCQSIARNIGGNASRSELDKLSDPLKKLFNRYSKAKDWLDAGLNHPSFPSSKVSQADKSMLVKKLSSLRGARATNQIVRDFWLAARGSTFSYTA</sequence>
<gene>
    <name evidence="1" type="ORF">NQ176_g127</name>
</gene>
<organism evidence="1 2">
    <name type="scientific">Zarea fungicola</name>
    <dbReference type="NCBI Taxonomy" id="93591"/>
    <lineage>
        <taxon>Eukaryota</taxon>
        <taxon>Fungi</taxon>
        <taxon>Dikarya</taxon>
        <taxon>Ascomycota</taxon>
        <taxon>Pezizomycotina</taxon>
        <taxon>Sordariomycetes</taxon>
        <taxon>Hypocreomycetidae</taxon>
        <taxon>Hypocreales</taxon>
        <taxon>Cordycipitaceae</taxon>
        <taxon>Zarea</taxon>
    </lineage>
</organism>
<proteinExistence type="predicted"/>